<evidence type="ECO:0000259" key="1">
    <source>
        <dbReference type="Pfam" id="PF09825"/>
    </source>
</evidence>
<dbReference type="EMBL" id="CAVNYO010000044">
    <property type="protein sequence ID" value="CAK5263698.1"/>
    <property type="molecule type" value="Genomic_DNA"/>
</dbReference>
<name>A0AAD2GTQ9_9AGAR</name>
<dbReference type="PANTHER" id="PTHR12835:SF5">
    <property type="entry name" value="BIOTIN--PROTEIN LIGASE"/>
    <property type="match status" value="1"/>
</dbReference>
<gene>
    <name evidence="2" type="ORF">MYCIT1_LOCUS3270</name>
</gene>
<sequence length="386" mass="41374">MNVLVYSGSEVVQASLDHTLSSLRSLLLPHYSVQPITPQSLLSQPWQPNCALLVFPGCRDIVLTKSASKINEFVNKGGAFLGLGTGAHYSLKGLNPELSGAAPSSATADMMLRFSDMASGAHIYPSFQPSGSDTSARAVAIETYEGERIDLMYQGGSGELLGAEGEKKPKVRVLARYLESDVPGAAAAASYGVGAGKVVLWAASPEFPLTEEPASSVALALSPSPATLDLAEERRQLVMRRSLVLLGLNLPETGETANRPIAQYLVSHFLKPAIVSAVTRALGGVDLFEDESDHFQLHSFETAQNARAIAVAQSNPSTWQPKHIIVCDGQLPGPEQTPLFDLTLFFSSLSAARKKEELQDDREPWCFGDALLYGEVVTSTQTMLDK</sequence>
<dbReference type="InterPro" id="IPR019197">
    <property type="entry name" value="Biotin-prot_ligase_N"/>
</dbReference>
<dbReference type="AlphaFoldDB" id="A0AAD2GTQ9"/>
<dbReference type="Pfam" id="PF09825">
    <property type="entry name" value="BPL_N"/>
    <property type="match status" value="1"/>
</dbReference>
<keyword evidence="3" id="KW-1185">Reference proteome</keyword>
<organism evidence="2 3">
    <name type="scientific">Mycena citricolor</name>
    <dbReference type="NCBI Taxonomy" id="2018698"/>
    <lineage>
        <taxon>Eukaryota</taxon>
        <taxon>Fungi</taxon>
        <taxon>Dikarya</taxon>
        <taxon>Basidiomycota</taxon>
        <taxon>Agaricomycotina</taxon>
        <taxon>Agaricomycetes</taxon>
        <taxon>Agaricomycetidae</taxon>
        <taxon>Agaricales</taxon>
        <taxon>Marasmiineae</taxon>
        <taxon>Mycenaceae</taxon>
        <taxon>Mycena</taxon>
    </lineage>
</organism>
<evidence type="ECO:0000313" key="3">
    <source>
        <dbReference type="Proteomes" id="UP001295794"/>
    </source>
</evidence>
<accession>A0AAD2GTQ9</accession>
<dbReference type="GO" id="GO:0004077">
    <property type="term" value="F:biotin--[biotin carboxyl-carrier protein] ligase activity"/>
    <property type="evidence" value="ECO:0007669"/>
    <property type="project" value="TreeGrafter"/>
</dbReference>
<proteinExistence type="predicted"/>
<dbReference type="Proteomes" id="UP001295794">
    <property type="component" value="Unassembled WGS sequence"/>
</dbReference>
<evidence type="ECO:0000313" key="2">
    <source>
        <dbReference type="EMBL" id="CAK5263698.1"/>
    </source>
</evidence>
<protein>
    <recommendedName>
        <fullName evidence="1">Biotin-protein ligase N-terminal domain-containing protein</fullName>
    </recommendedName>
</protein>
<dbReference type="PANTHER" id="PTHR12835">
    <property type="entry name" value="BIOTIN PROTEIN LIGASE"/>
    <property type="match status" value="1"/>
</dbReference>
<comment type="caution">
    <text evidence="2">The sequence shown here is derived from an EMBL/GenBank/DDBJ whole genome shotgun (WGS) entry which is preliminary data.</text>
</comment>
<reference evidence="2" key="1">
    <citation type="submission" date="2023-11" db="EMBL/GenBank/DDBJ databases">
        <authorList>
            <person name="De Vega J J."/>
            <person name="De Vega J J."/>
        </authorList>
    </citation>
    <scope>NUCLEOTIDE SEQUENCE</scope>
</reference>
<feature type="domain" description="Biotin-protein ligase N-terminal" evidence="1">
    <location>
        <begin position="1"/>
        <end position="264"/>
    </location>
</feature>
<dbReference type="GO" id="GO:0005737">
    <property type="term" value="C:cytoplasm"/>
    <property type="evidence" value="ECO:0007669"/>
    <property type="project" value="TreeGrafter"/>
</dbReference>